<accession>A0A1A9W146</accession>
<dbReference type="VEuPathDB" id="VectorBase:GBRI002493"/>
<reference evidence="2" key="1">
    <citation type="submission" date="2014-03" db="EMBL/GenBank/DDBJ databases">
        <authorList>
            <person name="Aksoy S."/>
            <person name="Warren W."/>
            <person name="Wilson R.K."/>
        </authorList>
    </citation>
    <scope>NUCLEOTIDE SEQUENCE [LARGE SCALE GENOMIC DNA]</scope>
    <source>
        <strain evidence="2">IAEA</strain>
    </source>
</reference>
<name>A0A1A9W146_9MUSC</name>
<organism evidence="1 2">
    <name type="scientific">Glossina brevipalpis</name>
    <dbReference type="NCBI Taxonomy" id="37001"/>
    <lineage>
        <taxon>Eukaryota</taxon>
        <taxon>Metazoa</taxon>
        <taxon>Ecdysozoa</taxon>
        <taxon>Arthropoda</taxon>
        <taxon>Hexapoda</taxon>
        <taxon>Insecta</taxon>
        <taxon>Pterygota</taxon>
        <taxon>Neoptera</taxon>
        <taxon>Endopterygota</taxon>
        <taxon>Diptera</taxon>
        <taxon>Brachycera</taxon>
        <taxon>Muscomorpha</taxon>
        <taxon>Hippoboscoidea</taxon>
        <taxon>Glossinidae</taxon>
        <taxon>Glossina</taxon>
    </lineage>
</organism>
<dbReference type="AlphaFoldDB" id="A0A1A9W146"/>
<keyword evidence="2" id="KW-1185">Reference proteome</keyword>
<reference evidence="1" key="2">
    <citation type="submission" date="2020-05" db="UniProtKB">
        <authorList>
            <consortium name="EnsemblMetazoa"/>
        </authorList>
    </citation>
    <scope>IDENTIFICATION</scope>
    <source>
        <strain evidence="1">IAEA</strain>
    </source>
</reference>
<protein>
    <submittedName>
        <fullName evidence="1">Uncharacterized protein</fullName>
    </submittedName>
</protein>
<evidence type="ECO:0000313" key="2">
    <source>
        <dbReference type="Proteomes" id="UP000091820"/>
    </source>
</evidence>
<dbReference type="InterPro" id="IPR036691">
    <property type="entry name" value="Endo/exonu/phosph_ase_sf"/>
</dbReference>
<sequence>MTATVTNQTQNIENYGSRTHESLNSLFTTINENYTAELYQRPQQNKKQIQQYLHYNNISVPCLSETFLQPIDIFTVKNYNVIRSDRNSNTGGGGVAILISHKLTYNCVPFSTPCNPIEIFN</sequence>
<dbReference type="Proteomes" id="UP000091820">
    <property type="component" value="Unassembled WGS sequence"/>
</dbReference>
<dbReference type="Gene3D" id="3.60.10.10">
    <property type="entry name" value="Endonuclease/exonuclease/phosphatase"/>
    <property type="match status" value="1"/>
</dbReference>
<dbReference type="EnsemblMetazoa" id="GBRI002493-RA">
    <property type="protein sequence ID" value="GBRI002493-PA"/>
    <property type="gene ID" value="GBRI002493"/>
</dbReference>
<proteinExistence type="predicted"/>
<evidence type="ECO:0000313" key="1">
    <source>
        <dbReference type="EnsemblMetazoa" id="GBRI002493-PA"/>
    </source>
</evidence>
<dbReference type="SUPFAM" id="SSF56219">
    <property type="entry name" value="DNase I-like"/>
    <property type="match status" value="1"/>
</dbReference>